<feature type="domain" description="Nucleoporin nup120-like HEAT repeat" evidence="6">
    <location>
        <begin position="814"/>
        <end position="978"/>
    </location>
</feature>
<keyword evidence="9" id="KW-1185">Reference proteome</keyword>
<comment type="subcellular location">
    <subcellularLocation>
        <location evidence="1">Nucleus</location>
    </subcellularLocation>
</comment>
<protein>
    <submittedName>
        <fullName evidence="8">Unplaced genomic scaffold SPHSTscaffold_312, whole genome shotgun sequence</fullName>
    </submittedName>
</protein>
<dbReference type="InterPro" id="IPR021717">
    <property type="entry name" value="Nucleoporin_Nup160"/>
</dbReference>
<evidence type="ECO:0000313" key="9">
    <source>
        <dbReference type="Proteomes" id="UP000054279"/>
    </source>
</evidence>
<proteinExistence type="predicted"/>
<organism evidence="8 9">
    <name type="scientific">Sphaerobolus stellatus (strain SS14)</name>
    <dbReference type="NCBI Taxonomy" id="990650"/>
    <lineage>
        <taxon>Eukaryota</taxon>
        <taxon>Fungi</taxon>
        <taxon>Dikarya</taxon>
        <taxon>Basidiomycota</taxon>
        <taxon>Agaricomycotina</taxon>
        <taxon>Agaricomycetes</taxon>
        <taxon>Phallomycetidae</taxon>
        <taxon>Geastrales</taxon>
        <taxon>Sphaerobolaceae</taxon>
        <taxon>Sphaerobolus</taxon>
    </lineage>
</organism>
<sequence length="1368" mass="155011">MAHYILASTHVSSLYPISKLNVIPVDTRRRDVPIAEPDPSLLLEHASFASVFSHKSTVIFIRVIHGGLVLELTPTTSNQPVRFSFPSPIILAPTLLLHQLSELRVFVVTTSGSLFTLVFPVSPDDNSPIFDVAFLSRDWYREYLIAIPTEDLEGPVHVKDIDCVVVGLSKGRFLRLDCESDFDSWQETVHRVRTGWTSFLGSDPEESQIICVASHPPPTDSVLIFTLSRDYTLRAWSQGHCVASYTMKNTMRSSSTPALRGETPGNEHRGPLLGSEPRTLIRVLEYGDDENHVDDNLRLLVFIPNPASPESSGWFHLFRMTPGRGASKDIYHIRSIACSSQSAGAELRDFGVHRSLLYALWDQTGQPMVEFTSFEPEVQEDSEEGQEWHSASYPTEAELTPDYLDELLLRSGGGSLVDTFLSVILRPGIFSQFTIETALQQYIEALASIPGERPRQLGQSYITLSEHIAAVVGCTVNLTVDPRTGISQRDNYWNALKRDWEGFVARCRDIERSGRWPLSLGITDEGVLILERERLGRLVMADRPLEVQHLLQEDQDNEELALLRLGLDLRQSLSNAEIYARESQFDIMVSQEHSYSFPESLDHCIASTDEPREDLTENVLEQLRNYPNLVPEFSRALDMITSIHVVKNEENEDILPLNSTRWTRGIATSFINATTEARYELCVNLILLLFQIDTRHHELPPALLSRIFVTFRNLSILRFLTWQPAGDPDGTTTISDDQEAAMIRGLQSMSVSHRATLAKAVPVTYSLMHRLMDEDREHNAIERLPHDMGSLHLSRLGLLGSIDVAEVSHLEVSLCKWLFDLGFRDVALEIIGRLPRSVGITYVHGLILVQIGRTEDGASMLQRVGAKFGSGFQLPEEDDAAMKHVLPTLAASYTEYGYYRWIGIMFEGAHYLSESVRFYKLAIESADAGIDTSDLWRKVIGCYTELDMFEDAYMALVTAPYETIKREAVSQLVQAMCEASAVDRLLSLNFVGLPNEVESALSFKVRNADPLHRPMYHQVLYAWYVFRGDLRNAAATMYQHARRLDPLLDSSPHFVEIANLQLESYLVALNALSLIDPKSAWISLPIPPGPTKHNRKRRKLSKHIPVDKYRLETRDAEVIELSDLRYEYTLVKSRLDLVKRDPNLLATSQHFLTDAQIVSKYAQAGSYDYAMSAARSLDVDMTELFERLTLQCLRLARRGESYLQDPSSEWLHSERVSSWPGTPIERGWRYLRISLEQHDTAAKDYAYRKAVVEKMLEFDRDGALPSWLVKFFQEHEPEYLVRTCLRFDLVREAVEYSLDLVKKANAPLSRLPAQRASSTWLPYNLIDAVIDVTRTHKNLTPETHNQLGELQREVASRVKRLQKLSASQ</sequence>
<dbReference type="PANTHER" id="PTHR21286:SF0">
    <property type="entry name" value="NUCLEAR PORE COMPLEX PROTEIN NUP160"/>
    <property type="match status" value="1"/>
</dbReference>
<evidence type="ECO:0000259" key="7">
    <source>
        <dbReference type="Pfam" id="PF23347"/>
    </source>
</evidence>
<accession>A0A0C9TAC3</accession>
<keyword evidence="2" id="KW-0813">Transport</keyword>
<evidence type="ECO:0000313" key="8">
    <source>
        <dbReference type="EMBL" id="KIJ26033.1"/>
    </source>
</evidence>
<dbReference type="GO" id="GO:0005643">
    <property type="term" value="C:nuclear pore"/>
    <property type="evidence" value="ECO:0007669"/>
    <property type="project" value="UniProtKB-ARBA"/>
</dbReference>
<evidence type="ECO:0000256" key="2">
    <source>
        <dbReference type="ARBA" id="ARBA00022448"/>
    </source>
</evidence>
<dbReference type="Pfam" id="PF23347">
    <property type="entry name" value="TPR_Nup160_C"/>
    <property type="match status" value="1"/>
</dbReference>
<feature type="region of interest" description="Disordered" evidence="4">
    <location>
        <begin position="253"/>
        <end position="274"/>
    </location>
</feature>
<dbReference type="Pfam" id="PF23300">
    <property type="entry name" value="HEAT_Nup120"/>
    <property type="match status" value="1"/>
</dbReference>
<dbReference type="Pfam" id="PF11715">
    <property type="entry name" value="Beta-prop_Nup120_160"/>
    <property type="match status" value="1"/>
</dbReference>
<evidence type="ECO:0000256" key="1">
    <source>
        <dbReference type="ARBA" id="ARBA00004123"/>
    </source>
</evidence>
<dbReference type="InterPro" id="IPR059141">
    <property type="entry name" value="Beta-prop_Nup120_160"/>
</dbReference>
<dbReference type="Proteomes" id="UP000054279">
    <property type="component" value="Unassembled WGS sequence"/>
</dbReference>
<keyword evidence="3" id="KW-0539">Nucleus</keyword>
<dbReference type="InterPro" id="IPR056536">
    <property type="entry name" value="TPR_NUP160_C"/>
</dbReference>
<evidence type="ECO:0000259" key="6">
    <source>
        <dbReference type="Pfam" id="PF23300"/>
    </source>
</evidence>
<evidence type="ECO:0000256" key="3">
    <source>
        <dbReference type="ARBA" id="ARBA00023242"/>
    </source>
</evidence>
<name>A0A0C9TAC3_SPHS4</name>
<feature type="domain" description="NUP160 C-terminal TPR" evidence="7">
    <location>
        <begin position="1120"/>
        <end position="1338"/>
    </location>
</feature>
<feature type="domain" description="Nucleoporin Nup120/160 beta-propeller" evidence="5">
    <location>
        <begin position="60"/>
        <end position="530"/>
    </location>
</feature>
<dbReference type="EMBL" id="KN837387">
    <property type="protein sequence ID" value="KIJ26033.1"/>
    <property type="molecule type" value="Genomic_DNA"/>
</dbReference>
<evidence type="ECO:0000259" key="5">
    <source>
        <dbReference type="Pfam" id="PF11715"/>
    </source>
</evidence>
<evidence type="ECO:0000256" key="4">
    <source>
        <dbReference type="SAM" id="MobiDB-lite"/>
    </source>
</evidence>
<dbReference type="InterPro" id="IPR056548">
    <property type="entry name" value="HEAT_Nup120"/>
</dbReference>
<gene>
    <name evidence="8" type="ORF">M422DRAFT_236708</name>
</gene>
<dbReference type="OrthoDB" id="67716at2759"/>
<dbReference type="HOGENOM" id="CLU_002799_0_0_1"/>
<dbReference type="GO" id="GO:0017056">
    <property type="term" value="F:structural constituent of nuclear pore"/>
    <property type="evidence" value="ECO:0007669"/>
    <property type="project" value="TreeGrafter"/>
</dbReference>
<reference evidence="8 9" key="1">
    <citation type="submission" date="2014-06" db="EMBL/GenBank/DDBJ databases">
        <title>Evolutionary Origins and Diversification of the Mycorrhizal Mutualists.</title>
        <authorList>
            <consortium name="DOE Joint Genome Institute"/>
            <consortium name="Mycorrhizal Genomics Consortium"/>
            <person name="Kohler A."/>
            <person name="Kuo A."/>
            <person name="Nagy L.G."/>
            <person name="Floudas D."/>
            <person name="Copeland A."/>
            <person name="Barry K.W."/>
            <person name="Cichocki N."/>
            <person name="Veneault-Fourrey C."/>
            <person name="LaButti K."/>
            <person name="Lindquist E.A."/>
            <person name="Lipzen A."/>
            <person name="Lundell T."/>
            <person name="Morin E."/>
            <person name="Murat C."/>
            <person name="Riley R."/>
            <person name="Ohm R."/>
            <person name="Sun H."/>
            <person name="Tunlid A."/>
            <person name="Henrissat B."/>
            <person name="Grigoriev I.V."/>
            <person name="Hibbett D.S."/>
            <person name="Martin F."/>
        </authorList>
    </citation>
    <scope>NUCLEOTIDE SEQUENCE [LARGE SCALE GENOMIC DNA]</scope>
    <source>
        <strain evidence="8 9">SS14</strain>
    </source>
</reference>
<dbReference type="PANTHER" id="PTHR21286">
    <property type="entry name" value="NUCLEAR PORE COMPLEX PROTEIN NUP160"/>
    <property type="match status" value="1"/>
</dbReference>